<dbReference type="AlphaFoldDB" id="Q95Z80"/>
<feature type="region of interest" description="Disordered" evidence="1">
    <location>
        <begin position="493"/>
        <end position="513"/>
    </location>
</feature>
<feature type="non-terminal residue" evidence="2">
    <location>
        <position position="1"/>
    </location>
</feature>
<protein>
    <submittedName>
        <fullName evidence="2">Oikosin2A protein</fullName>
    </submittedName>
</protein>
<feature type="compositionally biased region" description="Polar residues" evidence="1">
    <location>
        <begin position="502"/>
        <end position="513"/>
    </location>
</feature>
<organism evidence="2">
    <name type="scientific">Oikopleura dioica</name>
    <name type="common">Tunicate</name>
    <dbReference type="NCBI Taxonomy" id="34765"/>
    <lineage>
        <taxon>Eukaryota</taxon>
        <taxon>Metazoa</taxon>
        <taxon>Chordata</taxon>
        <taxon>Tunicata</taxon>
        <taxon>Appendicularia</taxon>
        <taxon>Copelata</taxon>
        <taxon>Oikopleuridae</taxon>
        <taxon>Oikopleura</taxon>
    </lineage>
</organism>
<sequence>LASVLTIAAADYACCPYDQYGVPHSVCSDVLTEKSPFAANDVNLVAAESHACKAWEANAGAALENHKADPDNLVHDWGSCGYQRHFPWFHDSPNVAGTANVNALGLFSGITANYQVLGVGGSAGTGFSMHSLTSGSFSGATPGSKQIVGEVHLGGVCKLFVPVQMEFIRQVSIAGVHINNARIAGGAVHANSAEMNAVVMGDLADGVAGSPATGKFHGGTAYCFSVVNIAEFMTNRANMIANANVAGTDTRTDVNKLWNGDDQGLQYDQANVNPGAVNPANFGTIWPGFDGTTTPTAGVSGQKNTGQHKVNMGSNFDVVVHFDSAWCSAHWQLVDMQKVNDHGNGAAATGNLLGANSGTGAQEAMMDAWDKRLPADTGACGLCKDHASATRNPTMHPATVSAECATNTFTAGANGPHTLSPTDTVNYNAAVGTCAPIPGLYMPPTTHRWPNAGAWAAFYSFVTCARSDYMIYGVATRTQRRVEIATMTESLTTTPADAESAKPSTAANTVGNRNNDNRMIVVGGWHQDYRHGTRSHAFVSTFVKSESTSTYVHYCSDGDEEEFNAKNAGTLYKNPTGDTQAWSQNHPMRCTWNWNYNALTTNFDAEAWFDSVDPLHMQVWAAGATETVEFVDVPAPGTSNSAGFRNAVKAQTLTSDVTINLLIQERRYKRNGVDAPAYEGPNSLDMDAGYASSSALASFQAGNAPSTSDWKAFDTTGGGTVATVTLACKTGRYNGVGASADQHARMRDEFPDCFFGDEIHGQWTWDTANLLQDLDAASNTAVWKFWAMLTSTP</sequence>
<evidence type="ECO:0000313" key="2">
    <source>
        <dbReference type="EMBL" id="CAC40992.1"/>
    </source>
</evidence>
<proteinExistence type="evidence at transcript level"/>
<accession>Q95Z80</accession>
<reference evidence="2" key="1">
    <citation type="journal article" date="2001" name="J. Biol. Chem.">
        <title>Molecular patterning of the oikoplastic epithelium of the larvacean tunicate Oikopleura dioica.</title>
        <authorList>
            <person name="Spada F."/>
            <person name="Steen H."/>
            <person name="Troedsson C."/>
            <person name="Kallesoe T."/>
            <person name="Spriet E."/>
            <person name="Mann M."/>
            <person name="Thompson E.M."/>
        </authorList>
    </citation>
    <scope>NUCLEOTIDE SEQUENCE</scope>
</reference>
<dbReference type="EMBL" id="AJ308492">
    <property type="protein sequence ID" value="CAC40992.1"/>
    <property type="molecule type" value="mRNA"/>
</dbReference>
<name>Q95Z80_OIKDI</name>
<evidence type="ECO:0000256" key="1">
    <source>
        <dbReference type="SAM" id="MobiDB-lite"/>
    </source>
</evidence>